<dbReference type="GO" id="GO:0009100">
    <property type="term" value="P:glycoprotein metabolic process"/>
    <property type="evidence" value="ECO:0007669"/>
    <property type="project" value="UniProtKB-ARBA"/>
</dbReference>
<dbReference type="AlphaFoldDB" id="Q4K0D2"/>
<accession>Q4K0D2</accession>
<dbReference type="InterPro" id="IPR007074">
    <property type="entry name" value="LicD/FKTN/FKRP_NTP_transf"/>
</dbReference>
<protein>
    <submittedName>
        <fullName evidence="2">Putative LicD-family phosphotransferase</fullName>
    </submittedName>
</protein>
<keyword evidence="2" id="KW-0808">Transferase</keyword>
<dbReference type="InterPro" id="IPR052942">
    <property type="entry name" value="LPS_cholinephosphotransferase"/>
</dbReference>
<gene>
    <name evidence="2" type="primary">wcxK</name>
    <name evidence="2" type="ORF">SPC24A_0018</name>
</gene>
<dbReference type="PANTHER" id="PTHR43404:SF2">
    <property type="entry name" value="LIPOPOLYSACCHARIDE CHOLINEPHOSPHOTRANSFERASE LICD"/>
    <property type="match status" value="1"/>
</dbReference>
<feature type="domain" description="LicD/FKTN/FKRP nucleotidyltransferase" evidence="1">
    <location>
        <begin position="52"/>
        <end position="256"/>
    </location>
</feature>
<dbReference type="PANTHER" id="PTHR43404">
    <property type="entry name" value="LIPOPOLYSACCHARIDE CHOLINEPHOSPHOTRANSFERASE LICD"/>
    <property type="match status" value="1"/>
</dbReference>
<dbReference type="GO" id="GO:0016740">
    <property type="term" value="F:transferase activity"/>
    <property type="evidence" value="ECO:0007669"/>
    <property type="project" value="UniProtKB-KW"/>
</dbReference>
<evidence type="ECO:0000313" key="2">
    <source>
        <dbReference type="EMBL" id="CAI33893.1"/>
    </source>
</evidence>
<dbReference type="EMBL" id="CR931686">
    <property type="protein sequence ID" value="CAI33893.1"/>
    <property type="molecule type" value="Genomic_DNA"/>
</dbReference>
<sequence length="280" mass="32954">MMRRFLIMPRNKVYNTGETDIELKNKYNYEGSELRKAQVRMIDMLSFLNDICKENNITYFIAFGTLLGAIRHGGFIPWDDDLDIYINDKGLKKLRKIINNGNYPYVIQDYSSDKGFVRYYSVLRDTNSEYIKDEYQHNQRKYRGVQIDLFPYGYGVMKWGERLIGKTYGFNEKIFLGKNKMLTALIFYLTKEVIIPFLKVISKINGRKKVGLGYETGDPGYYYNSYDVFPLKTIDFEGLVVPCPNNPGLVLEVDYGPDYMELPNETQRDHHKIRNIHFYD</sequence>
<organism evidence="2">
    <name type="scientific">Streptococcus pneumoniae</name>
    <dbReference type="NCBI Taxonomy" id="1313"/>
    <lineage>
        <taxon>Bacteria</taxon>
        <taxon>Bacillati</taxon>
        <taxon>Bacillota</taxon>
        <taxon>Bacilli</taxon>
        <taxon>Lactobacillales</taxon>
        <taxon>Streptococcaceae</taxon>
        <taxon>Streptococcus</taxon>
    </lineage>
</organism>
<proteinExistence type="predicted"/>
<name>Q4K0D2_STREE</name>
<dbReference type="Pfam" id="PF04991">
    <property type="entry name" value="LicD"/>
    <property type="match status" value="1"/>
</dbReference>
<evidence type="ECO:0000259" key="1">
    <source>
        <dbReference type="Pfam" id="PF04991"/>
    </source>
</evidence>
<reference evidence="2" key="1">
    <citation type="journal article" date="2006" name="PLoS Genet.">
        <title>Genetic analysis of the capsular biosynthetic locus from all 90 pneumococcal serotypes.</title>
        <authorList>
            <person name="Bentley S.D."/>
            <person name="Aanensen D.M."/>
            <person name="Mavroidi A."/>
            <person name="Saunders D."/>
            <person name="Rabbinowitsch E."/>
            <person name="Collins M."/>
            <person name="Donohoe K."/>
            <person name="Harris D."/>
            <person name="Murphy L."/>
            <person name="Quail M.A."/>
            <person name="Samuel G."/>
            <person name="Skovsted I.C."/>
            <person name="Kaltoft M.S."/>
            <person name="Barrell B."/>
            <person name="Reeves P.R."/>
            <person name="Parkhill J."/>
            <person name="Spratt B.G."/>
        </authorList>
    </citation>
    <scope>NUCLEOTIDE SEQUENCE</scope>
    <source>
        <strain evidence="2">2748/40</strain>
    </source>
</reference>